<gene>
    <name evidence="7" type="ORF">HMPREF9238_00701</name>
</gene>
<sequence>MSNENPTPQAAASAAQSIHSTRFDGPPIAIDARGLTKVFGNTIAVGNLTLGIPRGSFYGLVGPNGAGKTTFLSMVTGMLVPDAGTAYISGVDIWDQSEEAKAMLGVLPDGYRLFDRLSGAALVEYMGMLRGLDKDTARTRAGELLEALGLENTGKKLVADYSQGMTKKVALACALVHGPKIVVLDEPFESVDPISAAGIRSLLTEFVEAGGTVVLSSHVMDTVEKLCDHVAILNHGQVLAAGTTEQVSAGKSLDERFRELVGGVKETGGLDWLRQ</sequence>
<dbReference type="Proteomes" id="UP000014387">
    <property type="component" value="Unassembled WGS sequence"/>
</dbReference>
<name>A0A9W5REP2_9ACTO</name>
<dbReference type="CDD" id="cd03230">
    <property type="entry name" value="ABC_DR_subfamily_A"/>
    <property type="match status" value="1"/>
</dbReference>
<comment type="subcellular location">
    <subcellularLocation>
        <location evidence="1">Cell membrane</location>
        <topology evidence="1">Peripheral membrane protein</topology>
    </subcellularLocation>
</comment>
<dbReference type="SMART" id="SM00382">
    <property type="entry name" value="AAA"/>
    <property type="match status" value="1"/>
</dbReference>
<keyword evidence="3" id="KW-0547">Nucleotide-binding</keyword>
<dbReference type="Pfam" id="PF00005">
    <property type="entry name" value="ABC_tran"/>
    <property type="match status" value="1"/>
</dbReference>
<keyword evidence="5" id="KW-0046">Antibiotic resistance</keyword>
<accession>A0A9W5REP2</accession>
<keyword evidence="8" id="KW-1185">Reference proteome</keyword>
<dbReference type="AlphaFoldDB" id="A0A9W5REP2"/>
<dbReference type="InterPro" id="IPR027417">
    <property type="entry name" value="P-loop_NTPase"/>
</dbReference>
<dbReference type="PANTHER" id="PTHR42711">
    <property type="entry name" value="ABC TRANSPORTER ATP-BINDING PROTEIN"/>
    <property type="match status" value="1"/>
</dbReference>
<dbReference type="OrthoDB" id="9804819at2"/>
<dbReference type="GO" id="GO:0005524">
    <property type="term" value="F:ATP binding"/>
    <property type="evidence" value="ECO:0007669"/>
    <property type="project" value="UniProtKB-KW"/>
</dbReference>
<evidence type="ECO:0000313" key="8">
    <source>
        <dbReference type="Proteomes" id="UP000014387"/>
    </source>
</evidence>
<dbReference type="InterPro" id="IPR050763">
    <property type="entry name" value="ABC_transporter_ATP-binding"/>
</dbReference>
<dbReference type="InterPro" id="IPR003593">
    <property type="entry name" value="AAA+_ATPase"/>
</dbReference>
<dbReference type="PROSITE" id="PS50893">
    <property type="entry name" value="ABC_TRANSPORTER_2"/>
    <property type="match status" value="1"/>
</dbReference>
<dbReference type="SUPFAM" id="SSF52540">
    <property type="entry name" value="P-loop containing nucleoside triphosphate hydrolases"/>
    <property type="match status" value="1"/>
</dbReference>
<evidence type="ECO:0000256" key="4">
    <source>
        <dbReference type="ARBA" id="ARBA00022840"/>
    </source>
</evidence>
<evidence type="ECO:0000256" key="3">
    <source>
        <dbReference type="ARBA" id="ARBA00022741"/>
    </source>
</evidence>
<dbReference type="InterPro" id="IPR003439">
    <property type="entry name" value="ABC_transporter-like_ATP-bd"/>
</dbReference>
<organism evidence="7 8">
    <name type="scientific">Gleimia europaea ACS-120-V-Col10b</name>
    <dbReference type="NCBI Taxonomy" id="883069"/>
    <lineage>
        <taxon>Bacteria</taxon>
        <taxon>Bacillati</taxon>
        <taxon>Actinomycetota</taxon>
        <taxon>Actinomycetes</taxon>
        <taxon>Actinomycetales</taxon>
        <taxon>Actinomycetaceae</taxon>
        <taxon>Gleimia</taxon>
    </lineage>
</organism>
<evidence type="ECO:0000256" key="1">
    <source>
        <dbReference type="ARBA" id="ARBA00004202"/>
    </source>
</evidence>
<evidence type="ECO:0000256" key="2">
    <source>
        <dbReference type="ARBA" id="ARBA00022448"/>
    </source>
</evidence>
<protein>
    <recommendedName>
        <fullName evidence="6">ABC transporter domain-containing protein</fullName>
    </recommendedName>
</protein>
<dbReference type="GO" id="GO:0016887">
    <property type="term" value="F:ATP hydrolysis activity"/>
    <property type="evidence" value="ECO:0007669"/>
    <property type="project" value="InterPro"/>
</dbReference>
<dbReference type="GO" id="GO:0005886">
    <property type="term" value="C:plasma membrane"/>
    <property type="evidence" value="ECO:0007669"/>
    <property type="project" value="UniProtKB-SubCell"/>
</dbReference>
<comment type="caution">
    <text evidence="7">The sequence shown here is derived from an EMBL/GenBank/DDBJ whole genome shotgun (WGS) entry which is preliminary data.</text>
</comment>
<feature type="domain" description="ABC transporter" evidence="6">
    <location>
        <begin position="30"/>
        <end position="260"/>
    </location>
</feature>
<evidence type="ECO:0000259" key="6">
    <source>
        <dbReference type="PROSITE" id="PS50893"/>
    </source>
</evidence>
<evidence type="ECO:0000256" key="5">
    <source>
        <dbReference type="ARBA" id="ARBA00023251"/>
    </source>
</evidence>
<dbReference type="GO" id="GO:0046677">
    <property type="term" value="P:response to antibiotic"/>
    <property type="evidence" value="ECO:0007669"/>
    <property type="project" value="UniProtKB-KW"/>
</dbReference>
<evidence type="ECO:0000313" key="7">
    <source>
        <dbReference type="EMBL" id="EPD30945.1"/>
    </source>
</evidence>
<keyword evidence="2" id="KW-0813">Transport</keyword>
<dbReference type="Gene3D" id="3.40.50.300">
    <property type="entry name" value="P-loop containing nucleotide triphosphate hydrolases"/>
    <property type="match status" value="1"/>
</dbReference>
<proteinExistence type="predicted"/>
<keyword evidence="4" id="KW-0067">ATP-binding</keyword>
<reference evidence="7 8" key="1">
    <citation type="submission" date="2013-05" db="EMBL/GenBank/DDBJ databases">
        <title>The Genome Sequence of Actinomyces europaeus ACS-120-V-COL10B.</title>
        <authorList>
            <consortium name="The Broad Institute Genomics Platform"/>
            <person name="Earl A."/>
            <person name="Ward D."/>
            <person name="Feldgarden M."/>
            <person name="Gevers D."/>
            <person name="Saerens B."/>
            <person name="Vaneechoutte M."/>
            <person name="Walker B."/>
            <person name="Young S."/>
            <person name="Zeng Q."/>
            <person name="Gargeya S."/>
            <person name="Fitzgerald M."/>
            <person name="Haas B."/>
            <person name="Abouelleil A."/>
            <person name="Allen A.W."/>
            <person name="Alvarado L."/>
            <person name="Arachchi H.M."/>
            <person name="Berlin A.M."/>
            <person name="Chapman S.B."/>
            <person name="Gainer-Dewar J."/>
            <person name="Goldberg J."/>
            <person name="Griggs A."/>
            <person name="Gujja S."/>
            <person name="Hansen M."/>
            <person name="Howarth C."/>
            <person name="Imamovic A."/>
            <person name="Ireland A."/>
            <person name="Larimer J."/>
            <person name="McCowan C."/>
            <person name="Murphy C."/>
            <person name="Pearson M."/>
            <person name="Poon T.W."/>
            <person name="Priest M."/>
            <person name="Roberts A."/>
            <person name="Saif S."/>
            <person name="Shea T."/>
            <person name="Sisk P."/>
            <person name="Sykes S."/>
            <person name="Wortman J."/>
            <person name="Nusbaum C."/>
            <person name="Birren B."/>
        </authorList>
    </citation>
    <scope>NUCLEOTIDE SEQUENCE [LARGE SCALE GENOMIC DNA]</scope>
    <source>
        <strain evidence="7 8">ACS-120-V-Col10b</strain>
    </source>
</reference>
<dbReference type="EMBL" id="AGWN01000001">
    <property type="protein sequence ID" value="EPD30945.1"/>
    <property type="molecule type" value="Genomic_DNA"/>
</dbReference>
<dbReference type="PANTHER" id="PTHR42711:SF19">
    <property type="entry name" value="DOXORUBICIN RESISTANCE ATP-BINDING PROTEIN DRRA"/>
    <property type="match status" value="1"/>
</dbReference>